<sequence length="188" mass="20091">MCIKPGAVQGEAVEEHESGITPESQEGEGREPESKFDPITNQEEFDKRLAQRLGRERAKFSDYDALKAKAAKLDEIEAANKSELQKLSERADAAEKRAEKAELESLRAAVASEKGVPASSLIGRTREELEAGADELIAWRDKNAPPPKKVTTATSGGGLKSGAAANGGTALSPKAHAAEQLRRMRAGN</sequence>
<accession>A0AB33A8V3</accession>
<feature type="coiled-coil region" evidence="1">
    <location>
        <begin position="77"/>
        <end position="104"/>
    </location>
</feature>
<evidence type="ECO:0000256" key="1">
    <source>
        <dbReference type="SAM" id="Coils"/>
    </source>
</evidence>
<evidence type="ECO:0000313" key="4">
    <source>
        <dbReference type="Proteomes" id="UP000013961"/>
    </source>
</evidence>
<protein>
    <recommendedName>
        <fullName evidence="5">Scaffolding protein</fullName>
    </recommendedName>
</protein>
<dbReference type="Proteomes" id="UP000013961">
    <property type="component" value="Chromosome"/>
</dbReference>
<feature type="region of interest" description="Disordered" evidence="2">
    <location>
        <begin position="137"/>
        <end position="188"/>
    </location>
</feature>
<proteinExistence type="predicted"/>
<organism evidence="3 4">
    <name type="scientific">Mycobacteroides abscessus subsp. bolletii 50594</name>
    <dbReference type="NCBI Taxonomy" id="1303024"/>
    <lineage>
        <taxon>Bacteria</taxon>
        <taxon>Bacillati</taxon>
        <taxon>Actinomycetota</taxon>
        <taxon>Actinomycetes</taxon>
        <taxon>Mycobacteriales</taxon>
        <taxon>Mycobacteriaceae</taxon>
        <taxon>Mycobacteroides</taxon>
        <taxon>Mycobacteroides abscessus</taxon>
    </lineage>
</organism>
<gene>
    <name evidence="3" type="ORF">MASS_1591</name>
</gene>
<keyword evidence="1" id="KW-0175">Coiled coil</keyword>
<feature type="region of interest" description="Disordered" evidence="2">
    <location>
        <begin position="1"/>
        <end position="44"/>
    </location>
</feature>
<dbReference type="EMBL" id="CP004374">
    <property type="protein sequence ID" value="AGM28193.1"/>
    <property type="molecule type" value="Genomic_DNA"/>
</dbReference>
<feature type="compositionally biased region" description="Basic and acidic residues" evidence="2">
    <location>
        <begin position="27"/>
        <end position="36"/>
    </location>
</feature>
<evidence type="ECO:0000313" key="3">
    <source>
        <dbReference type="EMBL" id="AGM28193.1"/>
    </source>
</evidence>
<reference evidence="3 4" key="1">
    <citation type="journal article" date="2013" name="Genome Announc.">
        <title>Complete Genome Sequence of Mycobacterium massiliense Clinical Strain Asan 50594, Belonging to the Type II Genotype.</title>
        <authorList>
            <person name="Kim B.J."/>
            <person name="Kim B.R."/>
            <person name="Hong S.H."/>
            <person name="Seok S.H."/>
            <person name="Kook Y.H."/>
            <person name="Kim B.J."/>
        </authorList>
    </citation>
    <scope>NUCLEOTIDE SEQUENCE [LARGE SCALE GENOMIC DNA]</scope>
    <source>
        <strain evidence="3 4">50594</strain>
    </source>
</reference>
<evidence type="ECO:0008006" key="5">
    <source>
        <dbReference type="Google" id="ProtNLM"/>
    </source>
</evidence>
<dbReference type="KEGG" id="mabb:MASS_1591"/>
<dbReference type="AlphaFoldDB" id="A0AB33A8V3"/>
<evidence type="ECO:0000256" key="2">
    <source>
        <dbReference type="SAM" id="MobiDB-lite"/>
    </source>
</evidence>
<name>A0AB33A8V3_9MYCO</name>